<feature type="transmembrane region" description="Helical" evidence="1">
    <location>
        <begin position="57"/>
        <end position="75"/>
    </location>
</feature>
<evidence type="ECO:0000256" key="1">
    <source>
        <dbReference type="SAM" id="Phobius"/>
    </source>
</evidence>
<proteinExistence type="predicted"/>
<dbReference type="EMBL" id="QMRA01000055">
    <property type="protein sequence ID" value="RLE53691.1"/>
    <property type="molecule type" value="Genomic_DNA"/>
</dbReference>
<sequence>FSNALKFQQMLISRAAKAVRKAPKKVSSGKILAIGGFLFVISYWYMTNIMKISSRVASLYAFIICLAGILVSWIISKR</sequence>
<feature type="non-terminal residue" evidence="2">
    <location>
        <position position="1"/>
    </location>
</feature>
<keyword evidence="1" id="KW-1133">Transmembrane helix</keyword>
<gene>
    <name evidence="2" type="ORF">DRJ26_03020</name>
</gene>
<evidence type="ECO:0000313" key="3">
    <source>
        <dbReference type="Proteomes" id="UP000269499"/>
    </source>
</evidence>
<feature type="transmembrane region" description="Helical" evidence="1">
    <location>
        <begin position="27"/>
        <end position="45"/>
    </location>
</feature>
<dbReference type="AlphaFoldDB" id="A0A497F2X4"/>
<keyword evidence="1" id="KW-0812">Transmembrane</keyword>
<evidence type="ECO:0000313" key="2">
    <source>
        <dbReference type="EMBL" id="RLE53691.1"/>
    </source>
</evidence>
<comment type="caution">
    <text evidence="2">The sequence shown here is derived from an EMBL/GenBank/DDBJ whole genome shotgun (WGS) entry which is preliminary data.</text>
</comment>
<dbReference type="Proteomes" id="UP000269499">
    <property type="component" value="Unassembled WGS sequence"/>
</dbReference>
<keyword evidence="1" id="KW-0472">Membrane</keyword>
<accession>A0A497F2X4</accession>
<organism evidence="2 3">
    <name type="scientific">Thermoproteota archaeon</name>
    <dbReference type="NCBI Taxonomy" id="2056631"/>
    <lineage>
        <taxon>Archaea</taxon>
        <taxon>Thermoproteota</taxon>
    </lineage>
</organism>
<protein>
    <submittedName>
        <fullName evidence="2">Uncharacterized protein</fullName>
    </submittedName>
</protein>
<reference evidence="2 3" key="1">
    <citation type="submission" date="2018-06" db="EMBL/GenBank/DDBJ databases">
        <title>Extensive metabolic versatility and redundancy in microbially diverse, dynamic hydrothermal sediments.</title>
        <authorList>
            <person name="Dombrowski N."/>
            <person name="Teske A."/>
            <person name="Baker B.J."/>
        </authorList>
    </citation>
    <scope>NUCLEOTIDE SEQUENCE [LARGE SCALE GENOMIC DNA]</scope>
    <source>
        <strain evidence="2">B20_G2</strain>
    </source>
</reference>
<name>A0A497F2X4_9CREN</name>